<evidence type="ECO:0000313" key="2">
    <source>
        <dbReference type="Proteomes" id="UP000255326"/>
    </source>
</evidence>
<comment type="caution">
    <text evidence="1">The sequence shown here is derived from an EMBL/GenBank/DDBJ whole genome shotgun (WGS) entry which is preliminary data.</text>
</comment>
<gene>
    <name evidence="1" type="ORF">DFR59_103106</name>
</gene>
<dbReference type="EMBL" id="QQAY01000003">
    <property type="protein sequence ID" value="RDI44043.1"/>
    <property type="molecule type" value="Genomic_DNA"/>
</dbReference>
<dbReference type="Proteomes" id="UP000255326">
    <property type="component" value="Unassembled WGS sequence"/>
</dbReference>
<accession>A0A370GQ05</accession>
<dbReference type="Pfam" id="PF08970">
    <property type="entry name" value="Sda"/>
    <property type="match status" value="1"/>
</dbReference>
<organism evidence="1 2">
    <name type="scientific">Falsibacillus pallidus</name>
    <dbReference type="NCBI Taxonomy" id="493781"/>
    <lineage>
        <taxon>Bacteria</taxon>
        <taxon>Bacillati</taxon>
        <taxon>Bacillota</taxon>
        <taxon>Bacilli</taxon>
        <taxon>Bacillales</taxon>
        <taxon>Bacillaceae</taxon>
        <taxon>Falsibacillus</taxon>
    </lineage>
</organism>
<dbReference type="OrthoDB" id="2933732at2"/>
<dbReference type="SUPFAM" id="SSF100985">
    <property type="entry name" value="Sporulation inhibitor Sda"/>
    <property type="match status" value="1"/>
</dbReference>
<protein>
    <submittedName>
        <fullName evidence="1">Developmental checkpoint coupling sporulation initiation to replication initiation</fullName>
    </submittedName>
</protein>
<reference evidence="1 2" key="1">
    <citation type="submission" date="2018-07" db="EMBL/GenBank/DDBJ databases">
        <title>Genomic Encyclopedia of Type Strains, Phase IV (KMG-IV): sequencing the most valuable type-strain genomes for metagenomic binning, comparative biology and taxonomic classification.</title>
        <authorList>
            <person name="Goeker M."/>
        </authorList>
    </citation>
    <scope>NUCLEOTIDE SEQUENCE [LARGE SCALE GENOMIC DNA]</scope>
    <source>
        <strain evidence="1 2">DSM 25281</strain>
    </source>
</reference>
<dbReference type="InterPro" id="IPR036916">
    <property type="entry name" value="Sda_sf"/>
</dbReference>
<proteinExistence type="predicted"/>
<dbReference type="RefSeq" id="WP_114744937.1">
    <property type="nucleotide sequence ID" value="NZ_QQAY01000003.1"/>
</dbReference>
<evidence type="ECO:0000313" key="1">
    <source>
        <dbReference type="EMBL" id="RDI44043.1"/>
    </source>
</evidence>
<dbReference type="InterPro" id="IPR015064">
    <property type="entry name" value="Sda"/>
</dbReference>
<dbReference type="AlphaFoldDB" id="A0A370GQ05"/>
<keyword evidence="2" id="KW-1185">Reference proteome</keyword>
<dbReference type="Gene3D" id="1.10.287.1100">
    <property type="entry name" value="Sporulation inhibitor A"/>
    <property type="match status" value="1"/>
</dbReference>
<name>A0A370GQ05_9BACI</name>
<sequence length="46" mass="5443">MRKLSDELLIESYHKAKELKLSPDFIRLIELEISRRTLTNKIKVSS</sequence>